<dbReference type="InterPro" id="IPR015919">
    <property type="entry name" value="Cadherin-like_sf"/>
</dbReference>
<feature type="domain" description="Cadherin" evidence="10">
    <location>
        <begin position="374"/>
        <end position="462"/>
    </location>
</feature>
<evidence type="ECO:0000256" key="2">
    <source>
        <dbReference type="ARBA" id="ARBA00022692"/>
    </source>
</evidence>
<gene>
    <name evidence="11" type="primary">CadN-L24</name>
    <name evidence="11" type="ORF">Hamer_G024849</name>
</gene>
<feature type="domain" description="Cadherin" evidence="10">
    <location>
        <begin position="174"/>
        <end position="279"/>
    </location>
</feature>
<reference evidence="11" key="1">
    <citation type="journal article" date="2021" name="Sci. Adv.">
        <title>The American lobster genome reveals insights on longevity, neural, and immune adaptations.</title>
        <authorList>
            <person name="Polinski J.M."/>
            <person name="Zimin A.V."/>
            <person name="Clark K.F."/>
            <person name="Kohn A.B."/>
            <person name="Sadowski N."/>
            <person name="Timp W."/>
            <person name="Ptitsyn A."/>
            <person name="Khanna P."/>
            <person name="Romanova D.Y."/>
            <person name="Williams P."/>
            <person name="Greenwood S.J."/>
            <person name="Moroz L.L."/>
            <person name="Walt D.R."/>
            <person name="Bodnar A.G."/>
        </authorList>
    </citation>
    <scope>NUCLEOTIDE SEQUENCE</scope>
    <source>
        <strain evidence="11">GMGI-L3</strain>
    </source>
</reference>
<evidence type="ECO:0000256" key="5">
    <source>
        <dbReference type="ARBA" id="ARBA00022989"/>
    </source>
</evidence>
<evidence type="ECO:0000256" key="9">
    <source>
        <dbReference type="SAM" id="MobiDB-lite"/>
    </source>
</evidence>
<dbReference type="GO" id="GO:0007156">
    <property type="term" value="P:homophilic cell adhesion via plasma membrane adhesion molecules"/>
    <property type="evidence" value="ECO:0007669"/>
    <property type="project" value="InterPro"/>
</dbReference>
<dbReference type="PRINTS" id="PR00205">
    <property type="entry name" value="CADHERIN"/>
</dbReference>
<feature type="region of interest" description="Disordered" evidence="9">
    <location>
        <begin position="804"/>
        <end position="825"/>
    </location>
</feature>
<dbReference type="PANTHER" id="PTHR24028">
    <property type="entry name" value="CADHERIN-87A"/>
    <property type="match status" value="1"/>
</dbReference>
<dbReference type="Proteomes" id="UP000747542">
    <property type="component" value="Unassembled WGS sequence"/>
</dbReference>
<evidence type="ECO:0000256" key="1">
    <source>
        <dbReference type="ARBA" id="ARBA00004167"/>
    </source>
</evidence>
<keyword evidence="12" id="KW-1185">Reference proteome</keyword>
<comment type="subcellular location">
    <subcellularLocation>
        <location evidence="1">Membrane</location>
        <topology evidence="1">Single-pass membrane protein</topology>
    </subcellularLocation>
</comment>
<feature type="compositionally biased region" description="Pro residues" evidence="9">
    <location>
        <begin position="592"/>
        <end position="617"/>
    </location>
</feature>
<evidence type="ECO:0000256" key="6">
    <source>
        <dbReference type="ARBA" id="ARBA00023136"/>
    </source>
</evidence>
<keyword evidence="3" id="KW-0677">Repeat</keyword>
<dbReference type="PANTHER" id="PTHR24028:SF328">
    <property type="entry name" value="CADHERIN-3"/>
    <property type="match status" value="1"/>
</dbReference>
<dbReference type="GO" id="GO:0005886">
    <property type="term" value="C:plasma membrane"/>
    <property type="evidence" value="ECO:0007669"/>
    <property type="project" value="InterPro"/>
</dbReference>
<feature type="domain" description="Cadherin" evidence="10">
    <location>
        <begin position="470"/>
        <end position="576"/>
    </location>
</feature>
<dbReference type="InterPro" id="IPR002126">
    <property type="entry name" value="Cadherin-like_dom"/>
</dbReference>
<evidence type="ECO:0000256" key="4">
    <source>
        <dbReference type="ARBA" id="ARBA00022837"/>
    </source>
</evidence>
<keyword evidence="6" id="KW-0472">Membrane</keyword>
<protein>
    <submittedName>
        <fullName evidence="11">Neural-cadherin-like 24</fullName>
    </submittedName>
</protein>
<accession>A0A8J5JN35</accession>
<dbReference type="CDD" id="cd11304">
    <property type="entry name" value="Cadherin_repeat"/>
    <property type="match status" value="5"/>
</dbReference>
<keyword evidence="2" id="KW-0812">Transmembrane</keyword>
<dbReference type="SUPFAM" id="SSF49313">
    <property type="entry name" value="Cadherin-like"/>
    <property type="match status" value="4"/>
</dbReference>
<sequence>SPLEFRITAGNEAGLFSLVPASGRLHLLRPLDYEKQQRVSWSLLMWYKHRHRCRIGTARVGGRGEVWEEESGQGRCGGSENDHLPTFPTSLHETQITEDDDRHLPKVLLTDCKTLQLSLKQVSLGRPSRAAKQGPPHGRARWRLVVTATDGDHEASTTVHVNLKDVNDNAPYFPQATVNATIPEDTPLGNAEDNDDPLEGHNAQLLYSLEKNAIDESTGSPIFAVDSQRGVITTAVCCLDREKTQHYAIQVVATDGGGLKGTGTILVDVADVNDVAPRFTRPEWVLDVSESLAPDHVLATLTVIDPDVDNLHLQGGRGWERFQLEGRQEGGGPGGDLRALTALDYENPEHRRGFSFRVQVSDVTGNSWQDRHHVDSAWVNLTLVDANDNPPTLAAHHVYPASDPGGKFRVDETGTVWLVGGLDRETNAAHTVLMWAVDDGVPPRTATATLSVKVTDVVTPVLGRASKGREENTGPRVVAKVKLGDPDDWKSGHGPPFTIMTLEHHLTSLQLSPSATTIVSGGDDGRGVGVVRTRAALNRKERRALLVPLVVSDAGALSASLTLTLHVADLNDNPMTSGAKTVTVRHLQPRSSLPPPTATGFISPPPTATDSSLPPPTATGFISPPLPSYLSLPATDSSLPPPQPQVHLSLLPTARLHLSLLPTATGSSHSSYSHRPHLSLLPTATGFISPLLQPQDSSHSSYSRFISPSSYSHRLHLSPPPTATGFISPPPTAQDSSLPPPTAQLSPPSSSTVHLSSSLQHKFISPPPRHRIHLSSSYSHRFISPSSCSHGFISHPPTATGFISPSPTATGSLPPPQPQASSLTPPTATGFISPPPTATGFISPPTATGFISPPTATGFISPPPTATGFISHSSYSHRIHLLLLLQPQVHLSSSLQPSSSLLLPTATGFISPLLQPQASSLLLLQPQFISSSYSHRFISPSSQPQDSSLTPPYSHRIHLSLLLQPQASLPSSYSHNSSHSSYSHRIHLSLPHSHKFISPPPTATDFISSLLQPQDSSLTPPTATGFISPPPTATGFISPPPLNPFLSSSYRIHLSLLLQPQASSLPPPTATGFIFPPPTATDSSLLLLQPQDSSLLLLQPQASSVPLLQPQVHLSSSYSHRIHLSLLLQPQDSSLHSSYIQASVSLLHTGSSHSSYSHRIHLPPPTATGFISHSSCSHRLHLSSSYSQASSLLLLQPQDSSLLLLQPQDSSLLLLQPQASSLPPPTATGFISPSSYSHRIHLSSSYSHRIHLSLLLQPQIHLSSSLQPQDSSLLLLQPQFISPSSLQPQASSLTLLHHRIHLSLLLQPQDSLSSSYSHRLHLSLLLQPQVHLSLLLQPQVHLSLLLQPQDSSLLLLQPQASSLPPPTATGFISPSSYSHKFISPSSLQPQASSLPPPPTATVHLSSSYSHRFISPPPYSHRIHSLPPPYSHRIHLPPPTAGFISLPYHRLHLSSSYSHRIHLSLPTATGFISPSSYSHRLHLSPLLPTATGFISPSSLQPQAHLSLLLQPRFISPPPTATGFISPSPSSHAPPPTATGFISPSSYTGSSLLLLQPRFISPPPTAQDSSLLLYNIHLSLLLHHKFISPPPTATGFISSSYSHRIHLSLLLQPQDSSLPLLPTATGSSLSSFLFISLLLQPQDSSLPLLQPQDSSPHSYSHRFISPPPTATGRCSAAGESM</sequence>
<evidence type="ECO:0000256" key="7">
    <source>
        <dbReference type="ARBA" id="ARBA00023180"/>
    </source>
</evidence>
<dbReference type="PROSITE" id="PS50268">
    <property type="entry name" value="CADHERIN_2"/>
    <property type="match status" value="4"/>
</dbReference>
<feature type="domain" description="Cadherin" evidence="10">
    <location>
        <begin position="142"/>
        <end position="173"/>
    </location>
</feature>
<keyword evidence="4 8" id="KW-0106">Calcium</keyword>
<keyword evidence="7" id="KW-0325">Glycoprotein</keyword>
<comment type="caution">
    <text evidence="11">The sequence shown here is derived from an EMBL/GenBank/DDBJ whole genome shotgun (WGS) entry which is preliminary data.</text>
</comment>
<dbReference type="Pfam" id="PF00028">
    <property type="entry name" value="Cadherin"/>
    <property type="match status" value="2"/>
</dbReference>
<dbReference type="EMBL" id="JAHLQT010034664">
    <property type="protein sequence ID" value="KAG7158560.1"/>
    <property type="molecule type" value="Genomic_DNA"/>
</dbReference>
<dbReference type="InterPro" id="IPR020894">
    <property type="entry name" value="Cadherin_CS"/>
</dbReference>
<evidence type="ECO:0000256" key="8">
    <source>
        <dbReference type="PROSITE-ProRule" id="PRU00043"/>
    </source>
</evidence>
<feature type="region of interest" description="Disordered" evidence="9">
    <location>
        <begin position="1647"/>
        <end position="1679"/>
    </location>
</feature>
<name>A0A8J5JN35_HOMAM</name>
<evidence type="ECO:0000313" key="12">
    <source>
        <dbReference type="Proteomes" id="UP000747542"/>
    </source>
</evidence>
<evidence type="ECO:0000256" key="3">
    <source>
        <dbReference type="ARBA" id="ARBA00022737"/>
    </source>
</evidence>
<dbReference type="InterPro" id="IPR050174">
    <property type="entry name" value="Protocadherin/Cadherin-CA"/>
</dbReference>
<feature type="compositionally biased region" description="Low complexity" evidence="9">
    <location>
        <begin position="745"/>
        <end position="754"/>
    </location>
</feature>
<evidence type="ECO:0000313" key="11">
    <source>
        <dbReference type="EMBL" id="KAG7158560.1"/>
    </source>
</evidence>
<dbReference type="PROSITE" id="PS00232">
    <property type="entry name" value="CADHERIN_1"/>
    <property type="match status" value="2"/>
</dbReference>
<dbReference type="GO" id="GO:0005509">
    <property type="term" value="F:calcium ion binding"/>
    <property type="evidence" value="ECO:0007669"/>
    <property type="project" value="UniProtKB-UniRule"/>
</dbReference>
<dbReference type="SMART" id="SM00112">
    <property type="entry name" value="CA"/>
    <property type="match status" value="5"/>
</dbReference>
<feature type="region of interest" description="Disordered" evidence="9">
    <location>
        <begin position="713"/>
        <end position="754"/>
    </location>
</feature>
<evidence type="ECO:0000259" key="10">
    <source>
        <dbReference type="PROSITE" id="PS50268"/>
    </source>
</evidence>
<proteinExistence type="predicted"/>
<organism evidence="11 12">
    <name type="scientific">Homarus americanus</name>
    <name type="common">American lobster</name>
    <dbReference type="NCBI Taxonomy" id="6706"/>
    <lineage>
        <taxon>Eukaryota</taxon>
        <taxon>Metazoa</taxon>
        <taxon>Ecdysozoa</taxon>
        <taxon>Arthropoda</taxon>
        <taxon>Crustacea</taxon>
        <taxon>Multicrustacea</taxon>
        <taxon>Malacostraca</taxon>
        <taxon>Eumalacostraca</taxon>
        <taxon>Eucarida</taxon>
        <taxon>Decapoda</taxon>
        <taxon>Pleocyemata</taxon>
        <taxon>Astacidea</taxon>
        <taxon>Nephropoidea</taxon>
        <taxon>Nephropidae</taxon>
        <taxon>Homarus</taxon>
    </lineage>
</organism>
<dbReference type="Gene3D" id="2.60.40.60">
    <property type="entry name" value="Cadherins"/>
    <property type="match status" value="5"/>
</dbReference>
<feature type="region of interest" description="Disordered" evidence="9">
    <location>
        <begin position="586"/>
        <end position="620"/>
    </location>
</feature>
<feature type="compositionally biased region" description="Pro residues" evidence="9">
    <location>
        <begin position="718"/>
        <end position="742"/>
    </location>
</feature>
<keyword evidence="5" id="KW-1133">Transmembrane helix</keyword>
<feature type="non-terminal residue" evidence="11">
    <location>
        <position position="1679"/>
    </location>
</feature>